<evidence type="ECO:0000313" key="1">
    <source>
        <dbReference type="EMBL" id="KAI4334182.1"/>
    </source>
</evidence>
<evidence type="ECO:0000313" key="2">
    <source>
        <dbReference type="Proteomes" id="UP000828941"/>
    </source>
</evidence>
<name>A0ACB9NCH7_BAUVA</name>
<reference evidence="1 2" key="1">
    <citation type="journal article" date="2022" name="DNA Res.">
        <title>Chromosomal-level genome assembly of the orchid tree Bauhinia variegata (Leguminosae; Cercidoideae) supports the allotetraploid origin hypothesis of Bauhinia.</title>
        <authorList>
            <person name="Zhong Y."/>
            <person name="Chen Y."/>
            <person name="Zheng D."/>
            <person name="Pang J."/>
            <person name="Liu Y."/>
            <person name="Luo S."/>
            <person name="Meng S."/>
            <person name="Qian L."/>
            <person name="Wei D."/>
            <person name="Dai S."/>
            <person name="Zhou R."/>
        </authorList>
    </citation>
    <scope>NUCLEOTIDE SEQUENCE [LARGE SCALE GENOMIC DNA]</scope>
    <source>
        <strain evidence="1">BV-YZ2020</strain>
    </source>
</reference>
<keyword evidence="2" id="KW-1185">Reference proteome</keyword>
<gene>
    <name evidence="1" type="ORF">L6164_018902</name>
</gene>
<proteinExistence type="predicted"/>
<accession>A0ACB9NCH7</accession>
<organism evidence="1 2">
    <name type="scientific">Bauhinia variegata</name>
    <name type="common">Purple orchid tree</name>
    <name type="synonym">Phanera variegata</name>
    <dbReference type="NCBI Taxonomy" id="167791"/>
    <lineage>
        <taxon>Eukaryota</taxon>
        <taxon>Viridiplantae</taxon>
        <taxon>Streptophyta</taxon>
        <taxon>Embryophyta</taxon>
        <taxon>Tracheophyta</taxon>
        <taxon>Spermatophyta</taxon>
        <taxon>Magnoliopsida</taxon>
        <taxon>eudicotyledons</taxon>
        <taxon>Gunneridae</taxon>
        <taxon>Pentapetalae</taxon>
        <taxon>rosids</taxon>
        <taxon>fabids</taxon>
        <taxon>Fabales</taxon>
        <taxon>Fabaceae</taxon>
        <taxon>Cercidoideae</taxon>
        <taxon>Cercideae</taxon>
        <taxon>Bauhiniinae</taxon>
        <taxon>Bauhinia</taxon>
    </lineage>
</organism>
<comment type="caution">
    <text evidence="1">The sequence shown here is derived from an EMBL/GenBank/DDBJ whole genome shotgun (WGS) entry which is preliminary data.</text>
</comment>
<dbReference type="Proteomes" id="UP000828941">
    <property type="component" value="Chromosome 7"/>
</dbReference>
<dbReference type="EMBL" id="CM039432">
    <property type="protein sequence ID" value="KAI4334182.1"/>
    <property type="molecule type" value="Genomic_DNA"/>
</dbReference>
<protein>
    <submittedName>
        <fullName evidence="1">Uncharacterized protein</fullName>
    </submittedName>
</protein>
<sequence>MAFPGLEYMITSCVLFLRELPKTSWAKIVKVAKMARKLAQDDPRKVFHSFKVGLAIVLVSIFYNFRPSFYGFGDNTTWAVITVVVVMEFSVGATLGKGLNRMLATLLAGSLGVATHRVATLCGEKGQIVLISLSIFVAAGTVTFMRFFPEMKARYDYGMLIFILTFSLVSVTGYGENELLEEACERLLTIIFGSILAITICICICPVWIGKDLHNLVSSNIEKLAQFFQGFGDDYFDDSKNNTVVVVDKSFLQGYKSVLNSKTTEENMANLARWEPCHGNFKFGHPWKQYLKIGALTRACAYKIEALNVYTNSEQTTPNELRIKIQESCRNVSSECGKALKESSLSVRNMIMSTGPNPHVANAKNAAESLKFILRTNPWEGADLLQITQAAGVASLLIDVVGSIEKICQAIDELASLAKFKKIETTEPTQLLHRGMVQPIPRDDGSDHVITMAE</sequence>